<gene>
    <name evidence="10" type="ORF">BDD21_4016</name>
</gene>
<evidence type="ECO:0000256" key="3">
    <source>
        <dbReference type="ARBA" id="ARBA00022475"/>
    </source>
</evidence>
<feature type="domain" description="ABC3 transporter permease C-terminal" evidence="8">
    <location>
        <begin position="251"/>
        <end position="376"/>
    </location>
</feature>
<feature type="transmembrane region" description="Helical" evidence="7">
    <location>
        <begin position="474"/>
        <end position="494"/>
    </location>
</feature>
<keyword evidence="11" id="KW-1185">Reference proteome</keyword>
<evidence type="ECO:0000259" key="8">
    <source>
        <dbReference type="Pfam" id="PF02687"/>
    </source>
</evidence>
<evidence type="ECO:0000313" key="11">
    <source>
        <dbReference type="Proteomes" id="UP000274556"/>
    </source>
</evidence>
<keyword evidence="5 7" id="KW-1133">Transmembrane helix</keyword>
<keyword evidence="3" id="KW-1003">Cell membrane</keyword>
<evidence type="ECO:0000313" key="10">
    <source>
        <dbReference type="EMBL" id="RKT46503.1"/>
    </source>
</evidence>
<evidence type="ECO:0000256" key="6">
    <source>
        <dbReference type="ARBA" id="ARBA00023136"/>
    </source>
</evidence>
<dbReference type="RefSeq" id="WP_170164828.1">
    <property type="nucleotide sequence ID" value="NZ_RBXL01000001.1"/>
</dbReference>
<comment type="subcellular location">
    <subcellularLocation>
        <location evidence="1">Cell membrane</location>
        <topology evidence="1">Multi-pass membrane protein</topology>
    </subcellularLocation>
</comment>
<dbReference type="GO" id="GO:0044874">
    <property type="term" value="P:lipoprotein localization to outer membrane"/>
    <property type="evidence" value="ECO:0007669"/>
    <property type="project" value="TreeGrafter"/>
</dbReference>
<feature type="transmembrane region" description="Helical" evidence="7">
    <location>
        <begin position="801"/>
        <end position="823"/>
    </location>
</feature>
<comment type="similarity">
    <text evidence="2">Belongs to the ABC-4 integral membrane protein family. LolC/E subfamily.</text>
</comment>
<feature type="transmembrane region" description="Helical" evidence="7">
    <location>
        <begin position="293"/>
        <end position="323"/>
    </location>
</feature>
<feature type="transmembrane region" description="Helical" evidence="7">
    <location>
        <begin position="392"/>
        <end position="411"/>
    </location>
</feature>
<dbReference type="PANTHER" id="PTHR30489:SF0">
    <property type="entry name" value="LIPOPROTEIN-RELEASING SYSTEM TRANSMEMBRANE PROTEIN LOLE"/>
    <property type="match status" value="1"/>
</dbReference>
<evidence type="ECO:0000256" key="2">
    <source>
        <dbReference type="ARBA" id="ARBA00005236"/>
    </source>
</evidence>
<dbReference type="PANTHER" id="PTHR30489">
    <property type="entry name" value="LIPOPROTEIN-RELEASING SYSTEM TRANSMEMBRANE PROTEIN LOLE"/>
    <property type="match status" value="1"/>
</dbReference>
<evidence type="ECO:0000259" key="9">
    <source>
        <dbReference type="Pfam" id="PF12704"/>
    </source>
</evidence>
<feature type="domain" description="MacB-like periplasmic core" evidence="9">
    <location>
        <begin position="473"/>
        <end position="679"/>
    </location>
</feature>
<keyword evidence="4 7" id="KW-0812">Transmembrane</keyword>
<proteinExistence type="inferred from homology"/>
<feature type="transmembrane region" description="Helical" evidence="7">
    <location>
        <begin position="249"/>
        <end position="273"/>
    </location>
</feature>
<dbReference type="Proteomes" id="UP000274556">
    <property type="component" value="Unassembled WGS sequence"/>
</dbReference>
<evidence type="ECO:0000256" key="4">
    <source>
        <dbReference type="ARBA" id="ARBA00022692"/>
    </source>
</evidence>
<organism evidence="10 11">
    <name type="scientific">Thiocapsa rosea</name>
    <dbReference type="NCBI Taxonomy" id="69360"/>
    <lineage>
        <taxon>Bacteria</taxon>
        <taxon>Pseudomonadati</taxon>
        <taxon>Pseudomonadota</taxon>
        <taxon>Gammaproteobacteria</taxon>
        <taxon>Chromatiales</taxon>
        <taxon>Chromatiaceae</taxon>
        <taxon>Thiocapsa</taxon>
    </lineage>
</organism>
<dbReference type="GO" id="GO:0098797">
    <property type="term" value="C:plasma membrane protein complex"/>
    <property type="evidence" value="ECO:0007669"/>
    <property type="project" value="TreeGrafter"/>
</dbReference>
<feature type="transmembrane region" description="Helical" evidence="7">
    <location>
        <begin position="754"/>
        <end position="781"/>
    </location>
</feature>
<feature type="domain" description="ABC3 transporter permease C-terminal" evidence="8">
    <location>
        <begin position="716"/>
        <end position="830"/>
    </location>
</feature>
<name>A0A495VD03_9GAMM</name>
<dbReference type="EMBL" id="RBXL01000001">
    <property type="protein sequence ID" value="RKT46503.1"/>
    <property type="molecule type" value="Genomic_DNA"/>
</dbReference>
<feature type="transmembrane region" description="Helical" evidence="7">
    <location>
        <begin position="21"/>
        <end position="40"/>
    </location>
</feature>
<reference evidence="10 11" key="1">
    <citation type="submission" date="2018-10" db="EMBL/GenBank/DDBJ databases">
        <title>Genomic Encyclopedia of Archaeal and Bacterial Type Strains, Phase II (KMG-II): from individual species to whole genera.</title>
        <authorList>
            <person name="Goeker M."/>
        </authorList>
    </citation>
    <scope>NUCLEOTIDE SEQUENCE [LARGE SCALE GENOMIC DNA]</scope>
    <source>
        <strain evidence="10 11">DSM 235</strain>
    </source>
</reference>
<comment type="caution">
    <text evidence="10">The sequence shown here is derived from an EMBL/GenBank/DDBJ whole genome shotgun (WGS) entry which is preliminary data.</text>
</comment>
<dbReference type="AlphaFoldDB" id="A0A495VD03"/>
<dbReference type="Pfam" id="PF02687">
    <property type="entry name" value="FtsX"/>
    <property type="match status" value="2"/>
</dbReference>
<feature type="transmembrane region" description="Helical" evidence="7">
    <location>
        <begin position="343"/>
        <end position="371"/>
    </location>
</feature>
<feature type="transmembrane region" description="Helical" evidence="7">
    <location>
        <begin position="713"/>
        <end position="733"/>
    </location>
</feature>
<feature type="transmembrane region" description="Helical" evidence="7">
    <location>
        <begin position="417"/>
        <end position="440"/>
    </location>
</feature>
<dbReference type="InterPro" id="IPR025857">
    <property type="entry name" value="MacB_PCD"/>
</dbReference>
<dbReference type="InterPro" id="IPR003838">
    <property type="entry name" value="ABC3_permease_C"/>
</dbReference>
<accession>A0A495VD03</accession>
<evidence type="ECO:0000256" key="5">
    <source>
        <dbReference type="ARBA" id="ARBA00022989"/>
    </source>
</evidence>
<protein>
    <submittedName>
        <fullName evidence="10">Putative ABC transport system permease protein</fullName>
    </submittedName>
</protein>
<dbReference type="Pfam" id="PF12704">
    <property type="entry name" value="MacB_PCD"/>
    <property type="match status" value="2"/>
</dbReference>
<dbReference type="InterPro" id="IPR051447">
    <property type="entry name" value="Lipoprotein-release_system"/>
</dbReference>
<feature type="domain" description="MacB-like periplasmic core" evidence="9">
    <location>
        <begin position="20"/>
        <end position="211"/>
    </location>
</feature>
<evidence type="ECO:0000256" key="7">
    <source>
        <dbReference type="SAM" id="Phobius"/>
    </source>
</evidence>
<evidence type="ECO:0000256" key="1">
    <source>
        <dbReference type="ARBA" id="ARBA00004651"/>
    </source>
</evidence>
<keyword evidence="6 7" id="KW-0472">Membrane</keyword>
<sequence>MIPVLVRASLRYLARHRWQSGLSILGIALGVAVVIAVDIANESARRAFDLSIERVAGRATHRIESASGGIPDAIYADLRRRGGLAAADASPVIEAPIRIGEATFTLIGLDLLAFSSLRGTGLSVEGTSLIRMLTRPDTLLLGAGDARRLGVVPGEPLPLRIGTRELSAELVGILASDQSSGFEGLAIADIATAQEITERIGTIDRIDLVLTPEDASVLAGGLPPGLRLVASEQRSETMRQMTRAFHTNLTAMSLLAMLVGGFIIYNTMTFAVLQRRSLLGSLRTLGCTRAQLFALVLSEALVFALAGALLGLGLGILTGWGLVQLVTRTINDIYFTLTVRELFVTPLSVVKGLAAGLLITLVAALGPAIEAARSQPRDVLRANSLERRGQRWVLWLGAFGLTLMVVGWGAAQLPSRSLGLGFLAILILILGFSLCVPALLRAIALGLARVVGPIGGLPAVLASRGVAASITRTGIAAAALTVAISSTLGVGVMIDSFRSSLIVWLDTTLQSDIYVSAPSETGNRADGALPSGLAERLAGLAGIAEISMGRSVRVEADTGSVLLLGLTSSSVSPSGFSFDGAETADLWTRFEAGELILASEPYAYHHDVGVGDRVALFTERGGQSFEIGGVFRDYGSDAGMLVLSGARYAALWNDPAVSSIGIMVRDNADRTEVFERVRDLTETLDTPVLVSLNDQIREQSLEIFDRTFAITHVLRLLAIGVAFIGVLSALMALELERRRDYAVMRATGMTRRELTLLILTQTSILGLSAGLLAIPLGLVMADLLIGVVNLRSFGWTMEMRIPPLTLIQGVMLAWSAALLAGLYPAYRCADTDPAQALRSE</sequence>